<dbReference type="Proteomes" id="UP000264120">
    <property type="component" value="Chromosome"/>
</dbReference>
<keyword evidence="4" id="KW-1185">Reference proteome</keyword>
<name>A0A347WF96_9PROT</name>
<dbReference type="Pfam" id="PF04073">
    <property type="entry name" value="tRNA_edit"/>
    <property type="match status" value="1"/>
</dbReference>
<dbReference type="InterPro" id="IPR036754">
    <property type="entry name" value="YbaK/aa-tRNA-synt-asso_dom_sf"/>
</dbReference>
<evidence type="ECO:0000259" key="2">
    <source>
        <dbReference type="Pfam" id="PF04073"/>
    </source>
</evidence>
<dbReference type="GO" id="GO:0002161">
    <property type="term" value="F:aminoacyl-tRNA deacylase activity"/>
    <property type="evidence" value="ECO:0007669"/>
    <property type="project" value="InterPro"/>
</dbReference>
<evidence type="ECO:0000313" key="4">
    <source>
        <dbReference type="Proteomes" id="UP000264120"/>
    </source>
</evidence>
<comment type="similarity">
    <text evidence="1">Belongs to the PRORSD1 family.</text>
</comment>
<sequence length="168" mass="18802">MTETGQRLLDLLAELDIQPEILSHPPVRTVEDAEAYWGDIRGQHTKNLFLKDAKGAMFLLTVPADRKVDLKKLPQLLDCKRLSFGSAERMMERLQTIPGSLGPLSMIADTDHQVRFAIDAALLQGDYITMHPMDNTQTFSISPDDLRKFLHALGVEPLVVTFTDAETV</sequence>
<reference evidence="3 4" key="1">
    <citation type="submission" date="2017-08" db="EMBL/GenBank/DDBJ databases">
        <title>Complete genome sequence of Gluconacetobacter saccharivorans CV1 isolated from Fermented Vinegar.</title>
        <authorList>
            <person name="Kim S.-Y."/>
        </authorList>
    </citation>
    <scope>NUCLEOTIDE SEQUENCE [LARGE SCALE GENOMIC DNA]</scope>
    <source>
        <strain evidence="3 4">CV1</strain>
    </source>
</reference>
<dbReference type="AlphaFoldDB" id="A0A347WF96"/>
<accession>A0A347WF96</accession>
<dbReference type="PANTHER" id="PTHR31423:SF3">
    <property type="entry name" value="PROLYL-TRNA SYNTHETASE ASSOCIATED DOMAIN-CONTAINING PROTEIN 1-RELATED"/>
    <property type="match status" value="1"/>
</dbReference>
<protein>
    <submittedName>
        <fullName evidence="3">Prolyl-tRNA editing protein ProX</fullName>
    </submittedName>
</protein>
<dbReference type="OrthoDB" id="5145315at2"/>
<gene>
    <name evidence="3" type="primary">proX</name>
    <name evidence="3" type="ORF">CD178_02793</name>
</gene>
<dbReference type="RefSeq" id="WP_102323929.1">
    <property type="nucleotide sequence ID" value="NZ_CALCQY010000030.1"/>
</dbReference>
<dbReference type="InterPro" id="IPR040285">
    <property type="entry name" value="ProX/PRXD1"/>
</dbReference>
<feature type="domain" description="YbaK/aminoacyl-tRNA synthetase-associated" evidence="2">
    <location>
        <begin position="24"/>
        <end position="149"/>
    </location>
</feature>
<dbReference type="InterPro" id="IPR007214">
    <property type="entry name" value="YbaK/aa-tRNA-synth-assoc-dom"/>
</dbReference>
<dbReference type="EMBL" id="CP023036">
    <property type="protein sequence ID" value="AXY23539.1"/>
    <property type="molecule type" value="Genomic_DNA"/>
</dbReference>
<dbReference type="FunFam" id="3.90.960.10:FF:000005">
    <property type="entry name" value="Putative prolyl-tRNA synthetase"/>
    <property type="match status" value="1"/>
</dbReference>
<dbReference type="Gene3D" id="3.90.960.10">
    <property type="entry name" value="YbaK/aminoacyl-tRNA synthetase-associated domain"/>
    <property type="match status" value="1"/>
</dbReference>
<organism evidence="3 4">
    <name type="scientific">Komagataeibacter saccharivorans</name>
    <dbReference type="NCBI Taxonomy" id="265959"/>
    <lineage>
        <taxon>Bacteria</taxon>
        <taxon>Pseudomonadati</taxon>
        <taxon>Pseudomonadota</taxon>
        <taxon>Alphaproteobacteria</taxon>
        <taxon>Acetobacterales</taxon>
        <taxon>Acetobacteraceae</taxon>
        <taxon>Komagataeibacter</taxon>
    </lineage>
</organism>
<dbReference type="PANTHER" id="PTHR31423">
    <property type="entry name" value="YBAK DOMAIN-CONTAINING PROTEIN"/>
    <property type="match status" value="1"/>
</dbReference>
<evidence type="ECO:0000313" key="3">
    <source>
        <dbReference type="EMBL" id="AXY23539.1"/>
    </source>
</evidence>
<evidence type="ECO:0000256" key="1">
    <source>
        <dbReference type="ARBA" id="ARBA00010201"/>
    </source>
</evidence>
<proteinExistence type="inferred from homology"/>
<dbReference type="CDD" id="cd04335">
    <property type="entry name" value="PrdX_deacylase"/>
    <property type="match status" value="1"/>
</dbReference>
<dbReference type="SUPFAM" id="SSF55826">
    <property type="entry name" value="YbaK/ProRS associated domain"/>
    <property type="match status" value="1"/>
</dbReference>
<dbReference type="KEGG" id="ksc:CD178_02793"/>